<accession>A0A0X8FJR6</accession>
<keyword evidence="3" id="KW-1185">Reference proteome</keyword>
<evidence type="ECO:0000313" key="2">
    <source>
        <dbReference type="EMBL" id="AMB98611.1"/>
    </source>
</evidence>
<dbReference type="Gene3D" id="2.115.10.20">
    <property type="entry name" value="Glycosyl hydrolase domain, family 43"/>
    <property type="match status" value="1"/>
</dbReference>
<dbReference type="Pfam" id="PF24793">
    <property type="entry name" value="GINT1_N"/>
    <property type="match status" value="1"/>
</dbReference>
<proteinExistence type="predicted"/>
<name>A0A0X8FJR6_9LACT</name>
<dbReference type="Proteomes" id="UP000062260">
    <property type="component" value="Chromosome"/>
</dbReference>
<sequence length="347" mass="39235">MFPNVFKSTVLKSTVLALTIGLTISPAIQASGSPSLVNWDQILSGDQEPMNYLQTFGDNPAITKETVGGDCLGVADPFLVRDGQTYHLFFEVLRPLSANGNNQDEIGHAYSTNFKDWTYTGTVFSRAEHGHRAAYPYVFKDQDQWYMIPDAPSDHIKLYRAKRFPDQWELVCKQLDHPDARFMDTNVFRYKGLLYLTTTNRRESMGMSLYVSQTGDLLNPKWQLHPESSKLEHVISDPNQKRGGGRPLVLSDRVIFPMQVSKGSNYGYRTDLIEFKNLTPKTVTVSDKGIWTIGQHNGLWNSLGMHHISYAPYQGNMVFVADGKDDTGEYRLGFYTLSDEVVQQPLS</sequence>
<dbReference type="KEGG" id="auh:AWM75_00755"/>
<evidence type="ECO:0000313" key="3">
    <source>
        <dbReference type="Proteomes" id="UP000062260"/>
    </source>
</evidence>
<dbReference type="STRING" id="128944.AWM75_00755"/>
<evidence type="ECO:0000259" key="1">
    <source>
        <dbReference type="Pfam" id="PF24793"/>
    </source>
</evidence>
<dbReference type="RefSeq" id="WP_067977270.1">
    <property type="nucleotide sequence ID" value="NZ_CP014163.1"/>
</dbReference>
<dbReference type="InterPro" id="IPR023296">
    <property type="entry name" value="Glyco_hydro_beta-prop_sf"/>
</dbReference>
<dbReference type="SUPFAM" id="SSF75005">
    <property type="entry name" value="Arabinanase/levansucrase/invertase"/>
    <property type="match status" value="1"/>
</dbReference>
<feature type="domain" description="Glucosamine inositolphosphorylceramide transferase 1 N-terminal" evidence="1">
    <location>
        <begin position="73"/>
        <end position="323"/>
    </location>
</feature>
<dbReference type="EMBL" id="CP014163">
    <property type="protein sequence ID" value="AMB98611.1"/>
    <property type="molecule type" value="Genomic_DNA"/>
</dbReference>
<dbReference type="AlphaFoldDB" id="A0A0X8FJR6"/>
<dbReference type="InterPro" id="IPR056442">
    <property type="entry name" value="GINT1_N"/>
</dbReference>
<organism evidence="2 3">
    <name type="scientific">Aerococcus urinaehominis</name>
    <dbReference type="NCBI Taxonomy" id="128944"/>
    <lineage>
        <taxon>Bacteria</taxon>
        <taxon>Bacillati</taxon>
        <taxon>Bacillota</taxon>
        <taxon>Bacilli</taxon>
        <taxon>Lactobacillales</taxon>
        <taxon>Aerococcaceae</taxon>
        <taxon>Aerococcus</taxon>
    </lineage>
</organism>
<gene>
    <name evidence="2" type="ORF">AWM75_00755</name>
</gene>
<dbReference type="OrthoDB" id="9812065at2"/>
<reference evidence="3" key="2">
    <citation type="submission" date="2016-01" db="EMBL/GenBank/DDBJ databases">
        <title>Six Aerococcus type strain genome sequencing and assembly using PacBio and Illumina Hiseq.</title>
        <authorList>
            <person name="Carkaci D."/>
            <person name="Dargis R."/>
            <person name="Nielsen X.C."/>
            <person name="Skovgaard O."/>
            <person name="Fuursted K."/>
            <person name="Christensen J.J."/>
        </authorList>
    </citation>
    <scope>NUCLEOTIDE SEQUENCE [LARGE SCALE GENOMIC DNA]</scope>
    <source>
        <strain evidence="3">CCUG42038B</strain>
    </source>
</reference>
<protein>
    <recommendedName>
        <fullName evidence="1">Glucosamine inositolphosphorylceramide transferase 1 N-terminal domain-containing protein</fullName>
    </recommendedName>
</protein>
<reference evidence="2 3" key="1">
    <citation type="journal article" date="2016" name="Genome Announc.">
        <title>Complete Genome Sequences of Aerococcus christensenii CCUG 28831T, Aerococcus sanguinicola CCUG 43001T, Aerococcus urinae CCUG 36881T, Aerococcus urinaeequi CCUG 28094T, Aerococcus urinaehominis CCUG 42038 BT, and Aerococcus viridans CCUG 4311T.</title>
        <authorList>
            <person name="Carkaci D."/>
            <person name="Dargis R."/>
            <person name="Nielsen X.C."/>
            <person name="Skovgaard O."/>
            <person name="Fuursted K."/>
            <person name="Christensen J.J."/>
        </authorList>
    </citation>
    <scope>NUCLEOTIDE SEQUENCE [LARGE SCALE GENOMIC DNA]</scope>
    <source>
        <strain evidence="2 3">CCUG42038B</strain>
    </source>
</reference>